<name>A0ABN2S5Q8_9ACTN</name>
<gene>
    <name evidence="7" type="ORF">GCM10009838_47540</name>
</gene>
<comment type="subcellular location">
    <subcellularLocation>
        <location evidence="1">Membrane</location>
        <topology evidence="1">Multi-pass membrane protein</topology>
    </subcellularLocation>
</comment>
<dbReference type="EMBL" id="BAAAQM010000027">
    <property type="protein sequence ID" value="GAA1980833.1"/>
    <property type="molecule type" value="Genomic_DNA"/>
</dbReference>
<reference evidence="7 8" key="1">
    <citation type="journal article" date="2019" name="Int. J. Syst. Evol. Microbiol.">
        <title>The Global Catalogue of Microorganisms (GCM) 10K type strain sequencing project: providing services to taxonomists for standard genome sequencing and annotation.</title>
        <authorList>
            <consortium name="The Broad Institute Genomics Platform"/>
            <consortium name="The Broad Institute Genome Sequencing Center for Infectious Disease"/>
            <person name="Wu L."/>
            <person name="Ma J."/>
        </authorList>
    </citation>
    <scope>NUCLEOTIDE SEQUENCE [LARGE SCALE GENOMIC DNA]</scope>
    <source>
        <strain evidence="7 8">JCM 16013</strain>
    </source>
</reference>
<feature type="domain" description="Methylamine utilisation protein MauE" evidence="6">
    <location>
        <begin position="1"/>
        <end position="129"/>
    </location>
</feature>
<evidence type="ECO:0000313" key="8">
    <source>
        <dbReference type="Proteomes" id="UP001499854"/>
    </source>
</evidence>
<dbReference type="InterPro" id="IPR009908">
    <property type="entry name" value="Methylamine_util_MauE"/>
</dbReference>
<organism evidence="7 8">
    <name type="scientific">Catenulispora subtropica</name>
    <dbReference type="NCBI Taxonomy" id="450798"/>
    <lineage>
        <taxon>Bacteria</taxon>
        <taxon>Bacillati</taxon>
        <taxon>Actinomycetota</taxon>
        <taxon>Actinomycetes</taxon>
        <taxon>Catenulisporales</taxon>
        <taxon>Catenulisporaceae</taxon>
        <taxon>Catenulispora</taxon>
    </lineage>
</organism>
<comment type="caution">
    <text evidence="7">The sequence shown here is derived from an EMBL/GenBank/DDBJ whole genome shotgun (WGS) entry which is preliminary data.</text>
</comment>
<keyword evidence="3 5" id="KW-1133">Transmembrane helix</keyword>
<evidence type="ECO:0000259" key="6">
    <source>
        <dbReference type="Pfam" id="PF07291"/>
    </source>
</evidence>
<feature type="transmembrane region" description="Helical" evidence="5">
    <location>
        <begin position="49"/>
        <end position="68"/>
    </location>
</feature>
<evidence type="ECO:0000256" key="4">
    <source>
        <dbReference type="ARBA" id="ARBA00023136"/>
    </source>
</evidence>
<dbReference type="Pfam" id="PF07291">
    <property type="entry name" value="MauE"/>
    <property type="match status" value="1"/>
</dbReference>
<feature type="transmembrane region" description="Helical" evidence="5">
    <location>
        <begin position="74"/>
        <end position="93"/>
    </location>
</feature>
<evidence type="ECO:0000313" key="7">
    <source>
        <dbReference type="EMBL" id="GAA1980833.1"/>
    </source>
</evidence>
<accession>A0ABN2S5Q8</accession>
<evidence type="ECO:0000256" key="5">
    <source>
        <dbReference type="SAM" id="Phobius"/>
    </source>
</evidence>
<dbReference type="RefSeq" id="WP_344659305.1">
    <property type="nucleotide sequence ID" value="NZ_BAAAQM010000027.1"/>
</dbReference>
<dbReference type="Proteomes" id="UP001499854">
    <property type="component" value="Unassembled WGS sequence"/>
</dbReference>
<keyword evidence="4 5" id="KW-0472">Membrane</keyword>
<keyword evidence="8" id="KW-1185">Reference proteome</keyword>
<keyword evidence="2 5" id="KW-0812">Transmembrane</keyword>
<feature type="transmembrane region" description="Helical" evidence="5">
    <location>
        <begin position="142"/>
        <end position="163"/>
    </location>
</feature>
<protein>
    <recommendedName>
        <fullName evidence="6">Methylamine utilisation protein MauE domain-containing protein</fullName>
    </recommendedName>
</protein>
<evidence type="ECO:0000256" key="1">
    <source>
        <dbReference type="ARBA" id="ARBA00004141"/>
    </source>
</evidence>
<proteinExistence type="predicted"/>
<evidence type="ECO:0000256" key="3">
    <source>
        <dbReference type="ARBA" id="ARBA00022989"/>
    </source>
</evidence>
<evidence type="ECO:0000256" key="2">
    <source>
        <dbReference type="ARBA" id="ARBA00022692"/>
    </source>
</evidence>
<feature type="transmembrane region" description="Helical" evidence="5">
    <location>
        <begin position="114"/>
        <end position="130"/>
    </location>
</feature>
<sequence>MTWTAQAQPLFLAGVLGWSGLAKTVGGDPRGRVAGTALHRLLGARLAPAAYLALGAGEALLALALLVAPGRPTALAAAALACGFLGYLGYAVVATPQASCGCLGKKKAKLSWRAFARAGLLLAAAVVAAVDKAPQWWQSPPLTPLALLLLAETALFVMLSAELDRLWLTPLRRLRVRVTRPLSGAPDEVPLQATLSALVRSPAYREASPWLASDVLEHWDADGWRILVYGARLPDRRATAVFAVPLEGFERAVGPDLDAIRVTLVDEAEVPGEVEALAVS</sequence>